<reference evidence="1 2" key="1">
    <citation type="submission" date="2018-11" db="EMBL/GenBank/DDBJ databases">
        <authorList>
            <consortium name="Pathogen Informatics"/>
        </authorList>
    </citation>
    <scope>NUCLEOTIDE SEQUENCE [LARGE SCALE GENOMIC DNA]</scope>
</reference>
<name>A0A3P7JZT8_STRVU</name>
<gene>
    <name evidence="1" type="ORF">SVUK_LOCUS20477</name>
</gene>
<protein>
    <submittedName>
        <fullName evidence="1">Uncharacterized protein</fullName>
    </submittedName>
</protein>
<organism evidence="1 2">
    <name type="scientific">Strongylus vulgaris</name>
    <name type="common">Blood worm</name>
    <dbReference type="NCBI Taxonomy" id="40348"/>
    <lineage>
        <taxon>Eukaryota</taxon>
        <taxon>Metazoa</taxon>
        <taxon>Ecdysozoa</taxon>
        <taxon>Nematoda</taxon>
        <taxon>Chromadorea</taxon>
        <taxon>Rhabditida</taxon>
        <taxon>Rhabditina</taxon>
        <taxon>Rhabditomorpha</taxon>
        <taxon>Strongyloidea</taxon>
        <taxon>Strongylidae</taxon>
        <taxon>Strongylus</taxon>
    </lineage>
</organism>
<dbReference type="Gene3D" id="3.50.50.60">
    <property type="entry name" value="FAD/NAD(P)-binding domain"/>
    <property type="match status" value="1"/>
</dbReference>
<evidence type="ECO:0000313" key="1">
    <source>
        <dbReference type="EMBL" id="VDM85479.1"/>
    </source>
</evidence>
<accession>A0A3P7JZT8</accession>
<dbReference type="InterPro" id="IPR036188">
    <property type="entry name" value="FAD/NAD-bd_sf"/>
</dbReference>
<proteinExistence type="predicted"/>
<dbReference type="OrthoDB" id="7777654at2759"/>
<evidence type="ECO:0000313" key="2">
    <source>
        <dbReference type="Proteomes" id="UP000270094"/>
    </source>
</evidence>
<sequence>MKSVGASKLRVDVGATWISRDQKNMLNLVNDFHLKTFSQHGDGMAWCQFGVSKPKCYGSSKLVRQVPLKEAFDVWWSIRKMDKLAEQVLF</sequence>
<dbReference type="AlphaFoldDB" id="A0A3P7JZT8"/>
<keyword evidence="2" id="KW-1185">Reference proteome</keyword>
<dbReference type="Proteomes" id="UP000270094">
    <property type="component" value="Unassembled WGS sequence"/>
</dbReference>
<dbReference type="EMBL" id="UYYB01140952">
    <property type="protein sequence ID" value="VDM85479.1"/>
    <property type="molecule type" value="Genomic_DNA"/>
</dbReference>